<dbReference type="Proteomes" id="UP000234271">
    <property type="component" value="Chromosome"/>
</dbReference>
<dbReference type="KEGG" id="blep:AL038_15850"/>
<dbReference type="STRING" id="288004.AL038_15850"/>
<keyword evidence="2" id="KW-1185">Reference proteome</keyword>
<protein>
    <recommendedName>
        <fullName evidence="3">RHS repeat protein</fullName>
    </recommendedName>
</protein>
<evidence type="ECO:0000313" key="2">
    <source>
        <dbReference type="Proteomes" id="UP000234271"/>
    </source>
</evidence>
<accession>A0A2N9YEA5</accession>
<proteinExistence type="predicted"/>
<dbReference type="RefSeq" id="WP_062154468.1">
    <property type="nucleotide sequence ID" value="NZ_CP012373.2"/>
</dbReference>
<evidence type="ECO:0000313" key="1">
    <source>
        <dbReference type="EMBL" id="AUI68725.2"/>
    </source>
</evidence>
<reference evidence="2" key="1">
    <citation type="submission" date="2016-12" db="EMBL/GenBank/DDBJ databases">
        <title>Complete Genome Sequence of Beggiatoa leptomitiformis D-401.</title>
        <authorList>
            <person name="Fomenkov A."/>
            <person name="Vincze T."/>
            <person name="Grabovich M."/>
            <person name="Anton B.P."/>
            <person name="Dubinina G."/>
            <person name="Orlova M."/>
            <person name="Belousova E."/>
            <person name="Roberts R.J."/>
        </authorList>
    </citation>
    <scope>NUCLEOTIDE SEQUENCE [LARGE SCALE GENOMIC DNA]</scope>
    <source>
        <strain evidence="2">D-401</strain>
    </source>
</reference>
<gene>
    <name evidence="1" type="ORF">BLE401_08410</name>
</gene>
<sequence>MDYQTAYIPPVLPEITAPQTQYIWNVDKELTQIIRPDGQTVTLNYAQGHLDSLTLPNGTQTLSYDPQRIW</sequence>
<dbReference type="AlphaFoldDB" id="A0A2N9YEA5"/>
<evidence type="ECO:0008006" key="3">
    <source>
        <dbReference type="Google" id="ProtNLM"/>
    </source>
</evidence>
<dbReference type="EMBL" id="CP018889">
    <property type="protein sequence ID" value="AUI68725.2"/>
    <property type="molecule type" value="Genomic_DNA"/>
</dbReference>
<name>A0A2N9YEA5_9GAMM</name>
<organism evidence="1 2">
    <name type="scientific">Beggiatoa leptomitoformis</name>
    <dbReference type="NCBI Taxonomy" id="288004"/>
    <lineage>
        <taxon>Bacteria</taxon>
        <taxon>Pseudomonadati</taxon>
        <taxon>Pseudomonadota</taxon>
        <taxon>Gammaproteobacteria</taxon>
        <taxon>Thiotrichales</taxon>
        <taxon>Thiotrichaceae</taxon>
        <taxon>Beggiatoa</taxon>
    </lineage>
</organism>